<dbReference type="Proteomes" id="UP000178999">
    <property type="component" value="Unassembled WGS sequence"/>
</dbReference>
<keyword evidence="1" id="KW-1133">Transmembrane helix</keyword>
<evidence type="ECO:0000256" key="1">
    <source>
        <dbReference type="SAM" id="Phobius"/>
    </source>
</evidence>
<dbReference type="STRING" id="1802538.A2382_00715"/>
<keyword evidence="1" id="KW-0812">Transmembrane</keyword>
<proteinExistence type="predicted"/>
<dbReference type="InterPro" id="IPR029063">
    <property type="entry name" value="SAM-dependent_MTases_sf"/>
</dbReference>
<dbReference type="PANTHER" id="PTHR43861">
    <property type="entry name" value="TRANS-ACONITATE 2-METHYLTRANSFERASE-RELATED"/>
    <property type="match status" value="1"/>
</dbReference>
<keyword evidence="1" id="KW-0472">Membrane</keyword>
<feature type="transmembrane region" description="Helical" evidence="1">
    <location>
        <begin position="274"/>
        <end position="300"/>
    </location>
</feature>
<dbReference type="AlphaFoldDB" id="A0A1F8CSN7"/>
<evidence type="ECO:0000313" key="2">
    <source>
        <dbReference type="EMBL" id="OGM79292.1"/>
    </source>
</evidence>
<dbReference type="EMBL" id="MGHY01000018">
    <property type="protein sequence ID" value="OGM79292.1"/>
    <property type="molecule type" value="Genomic_DNA"/>
</dbReference>
<sequence>MVNKQQKIKKGVELVCPVCDKQIPNLSSHLPKTTRCVYCSAIFVTTPVSVKYKTNYYQDIKPSVFHLLFLPIEKLFYSLRVKTIQNALSRHSKESVILDYGCGSGKLVNYLITSGFKKTYGFEPSADARQLAKKNGLKTIKENITPQKYDLIMFWHSLEHTKNPSVVIKKITTYLKKNGRVLIAVPNAQSFESQITKDNWFHYSYPLHLIHFTPKSIIHLLTKYQYKKIKIDYFNPEYTLSGVIQSFLNLFFPKDVLYHSLSNRRSNQNNLEQIFYSLLSIIIVITFSPFIATLFIYLLISKKTGAILVTACRN</sequence>
<dbReference type="Gene3D" id="3.40.50.150">
    <property type="entry name" value="Vaccinia Virus protein VP39"/>
    <property type="match status" value="1"/>
</dbReference>
<evidence type="ECO:0000313" key="3">
    <source>
        <dbReference type="Proteomes" id="UP000178999"/>
    </source>
</evidence>
<evidence type="ECO:0008006" key="4">
    <source>
        <dbReference type="Google" id="ProtNLM"/>
    </source>
</evidence>
<protein>
    <recommendedName>
        <fullName evidence="4">Methyltransferase type 11 domain-containing protein</fullName>
    </recommendedName>
</protein>
<accession>A0A1F8CSN7</accession>
<dbReference type="Pfam" id="PF13489">
    <property type="entry name" value="Methyltransf_23"/>
    <property type="match status" value="1"/>
</dbReference>
<dbReference type="PANTHER" id="PTHR43861:SF6">
    <property type="entry name" value="METHYLTRANSFERASE TYPE 11"/>
    <property type="match status" value="1"/>
</dbReference>
<reference evidence="2 3" key="1">
    <citation type="journal article" date="2016" name="Nat. Commun.">
        <title>Thousands of microbial genomes shed light on interconnected biogeochemical processes in an aquifer system.</title>
        <authorList>
            <person name="Anantharaman K."/>
            <person name="Brown C.T."/>
            <person name="Hug L.A."/>
            <person name="Sharon I."/>
            <person name="Castelle C.J."/>
            <person name="Probst A.J."/>
            <person name="Thomas B.C."/>
            <person name="Singh A."/>
            <person name="Wilkins M.J."/>
            <person name="Karaoz U."/>
            <person name="Brodie E.L."/>
            <person name="Williams K.H."/>
            <person name="Hubbard S.S."/>
            <person name="Banfield J.F."/>
        </authorList>
    </citation>
    <scope>NUCLEOTIDE SEQUENCE [LARGE SCALE GENOMIC DNA]</scope>
</reference>
<dbReference type="SUPFAM" id="SSF53335">
    <property type="entry name" value="S-adenosyl-L-methionine-dependent methyltransferases"/>
    <property type="match status" value="1"/>
</dbReference>
<organism evidence="2 3">
    <name type="scientific">Candidatus Woesebacteria bacterium RIFOXYB1_FULL_38_16</name>
    <dbReference type="NCBI Taxonomy" id="1802538"/>
    <lineage>
        <taxon>Bacteria</taxon>
        <taxon>Candidatus Woeseibacteriota</taxon>
    </lineage>
</organism>
<comment type="caution">
    <text evidence="2">The sequence shown here is derived from an EMBL/GenBank/DDBJ whole genome shotgun (WGS) entry which is preliminary data.</text>
</comment>
<name>A0A1F8CSN7_9BACT</name>
<gene>
    <name evidence="2" type="ORF">A2382_00715</name>
</gene>
<dbReference type="CDD" id="cd02440">
    <property type="entry name" value="AdoMet_MTases"/>
    <property type="match status" value="1"/>
</dbReference>